<protein>
    <submittedName>
        <fullName evidence="3">Transposase</fullName>
    </submittedName>
</protein>
<feature type="chain" id="PRO_5029873462" evidence="1">
    <location>
        <begin position="20"/>
        <end position="84"/>
    </location>
</feature>
<proteinExistence type="predicted"/>
<feature type="signal peptide" evidence="1">
    <location>
        <begin position="1"/>
        <end position="19"/>
    </location>
</feature>
<evidence type="ECO:0000313" key="3">
    <source>
        <dbReference type="WBParaSite" id="HCON_00187965-00001"/>
    </source>
</evidence>
<sequence length="84" mass="10100">MRNLHLIWVLSLIIEAAFSLHSMNEILTLNRLKRFYGLSPRTRKDEQIEKGVNRHLLKQPLMKFDLLWKKFSGRKRSDTDFFVL</sequence>
<evidence type="ECO:0000313" key="2">
    <source>
        <dbReference type="Proteomes" id="UP000025227"/>
    </source>
</evidence>
<dbReference type="Proteomes" id="UP000025227">
    <property type="component" value="Unplaced"/>
</dbReference>
<reference evidence="3" key="1">
    <citation type="submission" date="2020-12" db="UniProtKB">
        <authorList>
            <consortium name="WormBaseParasite"/>
        </authorList>
    </citation>
    <scope>IDENTIFICATION</scope>
    <source>
        <strain evidence="3">MHco3</strain>
    </source>
</reference>
<dbReference type="WBParaSite" id="HCON_00187965-00001">
    <property type="protein sequence ID" value="HCON_00187965-00001"/>
    <property type="gene ID" value="HCON_00187965"/>
</dbReference>
<accession>A0A7I4Z7U8</accession>
<keyword evidence="2" id="KW-1185">Reference proteome</keyword>
<keyword evidence="1" id="KW-0732">Signal</keyword>
<dbReference type="OrthoDB" id="5816677at2759"/>
<dbReference type="AlphaFoldDB" id="A0A7I4Z7U8"/>
<organism evidence="2 3">
    <name type="scientific">Haemonchus contortus</name>
    <name type="common">Barber pole worm</name>
    <dbReference type="NCBI Taxonomy" id="6289"/>
    <lineage>
        <taxon>Eukaryota</taxon>
        <taxon>Metazoa</taxon>
        <taxon>Ecdysozoa</taxon>
        <taxon>Nematoda</taxon>
        <taxon>Chromadorea</taxon>
        <taxon>Rhabditida</taxon>
        <taxon>Rhabditina</taxon>
        <taxon>Rhabditomorpha</taxon>
        <taxon>Strongyloidea</taxon>
        <taxon>Trichostrongylidae</taxon>
        <taxon>Haemonchus</taxon>
    </lineage>
</organism>
<name>A0A7I4Z7U8_HAECO</name>
<evidence type="ECO:0000256" key="1">
    <source>
        <dbReference type="SAM" id="SignalP"/>
    </source>
</evidence>